<dbReference type="InterPro" id="IPR036973">
    <property type="entry name" value="Capsid_L1_sf_Papillomavir"/>
</dbReference>
<keyword evidence="2 7" id="KW-0945">Host-virus interaction</keyword>
<evidence type="ECO:0000256" key="9">
    <source>
        <dbReference type="SAM" id="MobiDB-lite"/>
    </source>
</evidence>
<keyword evidence="7" id="KW-1162">Viral penetration into host cytoplasm</keyword>
<evidence type="ECO:0000256" key="5">
    <source>
        <dbReference type="ARBA" id="ARBA00022921"/>
    </source>
</evidence>
<dbReference type="GO" id="GO:0075509">
    <property type="term" value="P:endocytosis involved in viral entry into host cell"/>
    <property type="evidence" value="ECO:0007669"/>
    <property type="project" value="UniProtKB-KW"/>
</dbReference>
<feature type="disulfide bond" description="Interchain (with Cys-174)" evidence="7">
    <location>
        <position position="428"/>
    </location>
</feature>
<dbReference type="InterPro" id="IPR011222">
    <property type="entry name" value="dsDNA_vir_gr_I_capsid"/>
</dbReference>
<proteinExistence type="inferred from homology"/>
<dbReference type="SUPFAM" id="SSF88648">
    <property type="entry name" value="Group I dsDNA viruses"/>
    <property type="match status" value="1"/>
</dbReference>
<keyword evidence="7" id="KW-1048">Host nucleus</keyword>
<evidence type="ECO:0000256" key="1">
    <source>
        <dbReference type="ARBA" id="ARBA00022561"/>
    </source>
</evidence>
<evidence type="ECO:0000256" key="4">
    <source>
        <dbReference type="ARBA" id="ARBA00022844"/>
    </source>
</evidence>
<evidence type="ECO:0000256" key="7">
    <source>
        <dbReference type="HAMAP-Rule" id="MF_04002"/>
    </source>
</evidence>
<dbReference type="EMBL" id="JQ814847">
    <property type="protein sequence ID" value="AFK84994.1"/>
    <property type="molecule type" value="Genomic_DNA"/>
</dbReference>
<keyword evidence="1 7" id="KW-0167">Capsid protein</keyword>
<organism evidence="10 11">
    <name type="scientific">Myotis ricketti papillomavirus 1</name>
    <dbReference type="NCBI Taxonomy" id="1195370"/>
    <lineage>
        <taxon>Viruses</taxon>
        <taxon>Monodnaviria</taxon>
        <taxon>Shotokuvirae</taxon>
        <taxon>Cossaviricota</taxon>
        <taxon>Papovaviricetes</taxon>
        <taxon>Zurhausenvirales</taxon>
        <taxon>Papillomaviridae</taxon>
        <taxon>Firstpapillomavirinae</taxon>
        <taxon>Treisiotapapillomavirus</taxon>
        <taxon>Treisiotapapillomavirus 1</taxon>
    </lineage>
</organism>
<keyword evidence="8" id="KW-1145">T=7 icosahedral capsid protein</keyword>
<keyword evidence="11" id="KW-1185">Reference proteome</keyword>
<keyword evidence="3 7" id="KW-1161">Viral attachment to host cell</keyword>
<dbReference type="Proteomes" id="UP000136359">
    <property type="component" value="Segment"/>
</dbReference>
<evidence type="ECO:0000256" key="2">
    <source>
        <dbReference type="ARBA" id="ARBA00022581"/>
    </source>
</evidence>
<reference evidence="10 11" key="1">
    <citation type="journal article" date="2012" name="J. Virol.">
        <title>Virome analysis for identification of novel Mammalian viruses in bat species from chinese provinces.</title>
        <authorList>
            <person name="Wu Z."/>
            <person name="Ren X."/>
            <person name="Yang L."/>
            <person name="Hu Y."/>
            <person name="Yang J."/>
            <person name="He G."/>
            <person name="Zhang J."/>
            <person name="Dong J."/>
            <person name="Sun L."/>
            <person name="Du J."/>
            <person name="Liu L."/>
            <person name="Xue Y."/>
            <person name="Wang J."/>
            <person name="Yang F."/>
            <person name="Zhang S."/>
            <person name="Jin Q."/>
        </authorList>
    </citation>
    <scope>NUCLEOTIDE SEQUENCE [LARGE SCALE GENOMIC DNA]</scope>
</reference>
<accession>I3VR49</accession>
<evidence type="ECO:0000256" key="8">
    <source>
        <dbReference type="RuleBase" id="RU361248"/>
    </source>
</evidence>
<dbReference type="GO" id="GO:0019062">
    <property type="term" value="P:virion attachment to host cell"/>
    <property type="evidence" value="ECO:0007669"/>
    <property type="project" value="UniProtKB-UniRule"/>
</dbReference>
<comment type="subcellular location">
    <subcellularLocation>
        <location evidence="7">Virion</location>
    </subcellularLocation>
    <subcellularLocation>
        <location evidence="7">Host nucleus</location>
    </subcellularLocation>
</comment>
<dbReference type="PRINTS" id="PR00865">
    <property type="entry name" value="HPVCAPSIDL1"/>
</dbReference>
<dbReference type="HAMAP" id="MF_04002">
    <property type="entry name" value="PPV_L1"/>
    <property type="match status" value="1"/>
</dbReference>
<dbReference type="InterPro" id="IPR002210">
    <property type="entry name" value="Capsid_L1_Papillomavir"/>
</dbReference>
<dbReference type="Gene3D" id="2.60.175.20">
    <property type="entry name" value="Major capsid L1 (late) superfamily, Papillomavirus"/>
    <property type="match status" value="2"/>
</dbReference>
<dbReference type="GO" id="GO:0005198">
    <property type="term" value="F:structural molecule activity"/>
    <property type="evidence" value="ECO:0007669"/>
    <property type="project" value="UniProtKB-UniRule"/>
</dbReference>
<keyword evidence="7" id="KW-1015">Disulfide bond</keyword>
<comment type="function">
    <text evidence="7 8">Forms an icosahedral capsid with a T=7 symmetry and a 50 nm diameter. The capsid is composed of 72 pentamers linked to each other by disulfide bonds and associated with L2 proteins. Binds to heparan sulfate proteoglycans on cell surface of basal layer keratinocytes to provide initial virion attachment. This binding mediates a conformational change in the virus capsid that facilitates efficient infection. The virion enters the host cell via endocytosis. During virus trafficking, L1 protein dissociates from the viral DNA and the genomic DNA is released to the host nucleus. The virion assembly takes place within the cell nucleus. Encapsulates the genomic DNA together with protein L2.</text>
</comment>
<dbReference type="OrthoDB" id="5037at10239"/>
<evidence type="ECO:0000256" key="3">
    <source>
        <dbReference type="ARBA" id="ARBA00022804"/>
    </source>
</evidence>
<gene>
    <name evidence="7 8" type="primary">L1</name>
</gene>
<keyword evidence="4 7" id="KW-0946">Virion</keyword>
<evidence type="ECO:0000313" key="10">
    <source>
        <dbReference type="EMBL" id="AFK84994.1"/>
    </source>
</evidence>
<feature type="disulfide bond" description="Interchain (with Cys-428)" evidence="7">
    <location>
        <position position="174"/>
    </location>
</feature>
<keyword evidence="6 7" id="KW-1160">Virus entry into host cell</keyword>
<evidence type="ECO:0000313" key="11">
    <source>
        <dbReference type="Proteomes" id="UP000136359"/>
    </source>
</evidence>
<sequence length="500" mass="56893">MAFWRSGSDKLYLPPTAVSRVVSTDEYVTRMPYFYHSSSSRLLTIGNPYFAIYDDKKEVKVPKVSANQFRVFRVTPPDPNKFALPASTQFNPEEERLVWACVGVEVGRGQPLGIGLSGNPLFNKQEDSENPSKYNQNIATDTRQNVSIDNKQTQLFMMGCVPPLGEHWAKALSCVDNPPAKDDCPPMELVNSIIEDGDMIDTGFGAMDFRALQDNIADSPLDIARSVCKYPDYLKMAADQYGDALFFFIRREQMFARHFFTRAGVVGEPVPAELYLKAATGQNQETVGSSVYFPTASGSLVSSDSQIFNRPYWLQRAQGHNHGICWDNQLFLTVVDNTRGTNMTISVTSTEEQTYKATNFKQYLRHTEEYDIQLILQLCKVTLTTELLAYIHTMEPDILHTWNLGFQAPPNTTLEDTYRYLKSAATRCDKREPPKERVDKYEKFHFWNVDLSDKFSSDLDQFPLGRKFLQQYSLQGRPRTVTSKRSAPARSSTPAKRRRK</sequence>
<keyword evidence="5 7" id="KW-0426">Late protein</keyword>
<dbReference type="GO" id="GO:0042025">
    <property type="term" value="C:host cell nucleus"/>
    <property type="evidence" value="ECO:0007669"/>
    <property type="project" value="UniProtKB-SubCell"/>
</dbReference>
<feature type="compositionally biased region" description="Polar residues" evidence="9">
    <location>
        <begin position="476"/>
        <end position="494"/>
    </location>
</feature>
<comment type="similarity">
    <text evidence="7 8">Belongs to the papillomaviridae L1 protein family.</text>
</comment>
<comment type="subunit">
    <text evidence="7">Self-assembles into homopentamers. The capsid has an icosahedral symmetry and consists of 72 capsomers, with each capsomer being a pentamer of L1. Interacts with the minor capsid protein L2; this interaction is necessary for viral genome encapsidation. Interacts with protein E2; this interaction enhances E2-dependent replication and transcription activation.</text>
</comment>
<dbReference type="Pfam" id="PF00500">
    <property type="entry name" value="Late_protein_L1"/>
    <property type="match status" value="1"/>
</dbReference>
<name>I3VR49_9PAPI</name>
<evidence type="ECO:0000256" key="6">
    <source>
        <dbReference type="ARBA" id="ARBA00023296"/>
    </source>
</evidence>
<protein>
    <recommendedName>
        <fullName evidence="7 8">Major capsid protein L1</fullName>
    </recommendedName>
</protein>
<feature type="region of interest" description="Disordered" evidence="9">
    <location>
        <begin position="476"/>
        <end position="500"/>
    </location>
</feature>
<dbReference type="GO" id="GO:0039620">
    <property type="term" value="C:T=7 icosahedral viral capsid"/>
    <property type="evidence" value="ECO:0007669"/>
    <property type="project" value="UniProtKB-UniRule"/>
</dbReference>
<keyword evidence="7" id="KW-1164">Virus endocytosis by host</keyword>